<gene>
    <name evidence="2" type="ORF">A2561_02465</name>
</gene>
<organism evidence="2 3">
    <name type="scientific">Candidatus Staskawiczbacteria bacterium RIFOXYD1_FULL_32_13</name>
    <dbReference type="NCBI Taxonomy" id="1802234"/>
    <lineage>
        <taxon>Bacteria</taxon>
        <taxon>Candidatus Staskawicziibacteriota</taxon>
    </lineage>
</organism>
<dbReference type="Gene3D" id="1.10.101.10">
    <property type="entry name" value="PGBD-like superfamily/PGBD"/>
    <property type="match status" value="1"/>
</dbReference>
<evidence type="ECO:0000313" key="2">
    <source>
        <dbReference type="EMBL" id="OGZ89273.1"/>
    </source>
</evidence>
<feature type="domain" description="Peptidoglycan binding-like" evidence="1">
    <location>
        <begin position="498"/>
        <end position="541"/>
    </location>
</feature>
<dbReference type="EMBL" id="MHPU01000008">
    <property type="protein sequence ID" value="OGZ89273.1"/>
    <property type="molecule type" value="Genomic_DNA"/>
</dbReference>
<dbReference type="Proteomes" id="UP000178935">
    <property type="component" value="Unassembled WGS sequence"/>
</dbReference>
<evidence type="ECO:0000313" key="3">
    <source>
        <dbReference type="Proteomes" id="UP000178935"/>
    </source>
</evidence>
<dbReference type="AlphaFoldDB" id="A0A1G2JQQ0"/>
<dbReference type="InterPro" id="IPR036366">
    <property type="entry name" value="PGBDSf"/>
</dbReference>
<reference evidence="2 3" key="1">
    <citation type="journal article" date="2016" name="Nat. Commun.">
        <title>Thousands of microbial genomes shed light on interconnected biogeochemical processes in an aquifer system.</title>
        <authorList>
            <person name="Anantharaman K."/>
            <person name="Brown C.T."/>
            <person name="Hug L.A."/>
            <person name="Sharon I."/>
            <person name="Castelle C.J."/>
            <person name="Probst A.J."/>
            <person name="Thomas B.C."/>
            <person name="Singh A."/>
            <person name="Wilkins M.J."/>
            <person name="Karaoz U."/>
            <person name="Brodie E.L."/>
            <person name="Williams K.H."/>
            <person name="Hubbard S.S."/>
            <person name="Banfield J.F."/>
        </authorList>
    </citation>
    <scope>NUCLEOTIDE SEQUENCE [LARGE SCALE GENOMIC DNA]</scope>
</reference>
<comment type="caution">
    <text evidence="2">The sequence shown here is derived from an EMBL/GenBank/DDBJ whole genome shotgun (WGS) entry which is preliminary data.</text>
</comment>
<sequence length="572" mass="64975">MNYKITQKFIFILGLLCALFFAGGTKAILLNDSIILNVDKGHDATARPQITAKLIKITPKLFFYVERSWWDQQVEAKQKEVLFNLEKLSLEFENKIYPNLTSIFGQEQRPGIDGDERITLLFHQMIRDSGGYFRSADEYIKAQVTDSNEKEMLYLPIEQIDSNQLKVFLAHELMHLITFAQKENIFGVQEDVWLNEARAEYVATIFGYDENYEGSNLQRRTRAFLEKPSDSLIEWQDKKYDYAIANLFINYLVDHYGIDILVNSLKSKYVGIESINHALQKAGIKEDFSQIFINWTITVIINDCTKNKNYCYLNKNLINLRISPVINFLPLSGNSSLSVTNLAKNFSSSWKKIIGGTGDLKLNFESLAGLNFKIPYVVYNKEGDFYVKFIDLDSNQKGSISIPNFGENIASLIIIPSLVSEITSVNSFESTYPYTFKVSTTSEEVILSEDLVLIQKLLEKIDYLKKEIARILAERGMGPIIQNLACSQIIEDLYVGKTGDQVRCLQGFLKNQGSEIYPEALITGNFGNLTKQAVIKFQEKYASEILTPLGLSNGTGYVGLNTRLKINQLLGK</sequence>
<proteinExistence type="predicted"/>
<dbReference type="InterPro" id="IPR036365">
    <property type="entry name" value="PGBD-like_sf"/>
</dbReference>
<accession>A0A1G2JQQ0</accession>
<dbReference type="SUPFAM" id="SSF47090">
    <property type="entry name" value="PGBD-like"/>
    <property type="match status" value="1"/>
</dbReference>
<protein>
    <recommendedName>
        <fullName evidence="1">Peptidoglycan binding-like domain-containing protein</fullName>
    </recommendedName>
</protein>
<dbReference type="InterPro" id="IPR002477">
    <property type="entry name" value="Peptidoglycan-bd-like"/>
</dbReference>
<name>A0A1G2JQQ0_9BACT</name>
<evidence type="ECO:0000259" key="1">
    <source>
        <dbReference type="Pfam" id="PF01471"/>
    </source>
</evidence>
<dbReference type="Pfam" id="PF01471">
    <property type="entry name" value="PG_binding_1"/>
    <property type="match status" value="1"/>
</dbReference>